<dbReference type="EMBL" id="SMKP01000039">
    <property type="protein sequence ID" value="TDD21033.1"/>
    <property type="molecule type" value="Genomic_DNA"/>
</dbReference>
<keyword evidence="1" id="KW-0732">Signal</keyword>
<dbReference type="RefSeq" id="WP_132509232.1">
    <property type="nucleotide sequence ID" value="NZ_SMKP01000039.1"/>
</dbReference>
<organism evidence="2 3">
    <name type="scientific">Nonomuraea diastatica</name>
    <dbReference type="NCBI Taxonomy" id="1848329"/>
    <lineage>
        <taxon>Bacteria</taxon>
        <taxon>Bacillati</taxon>
        <taxon>Actinomycetota</taxon>
        <taxon>Actinomycetes</taxon>
        <taxon>Streptosporangiales</taxon>
        <taxon>Streptosporangiaceae</taxon>
        <taxon>Nonomuraea</taxon>
    </lineage>
</organism>
<proteinExistence type="predicted"/>
<evidence type="ECO:0000313" key="3">
    <source>
        <dbReference type="Proteomes" id="UP000294543"/>
    </source>
</evidence>
<dbReference type="Proteomes" id="UP000294543">
    <property type="component" value="Unassembled WGS sequence"/>
</dbReference>
<dbReference type="PROSITE" id="PS51318">
    <property type="entry name" value="TAT"/>
    <property type="match status" value="1"/>
</dbReference>
<dbReference type="AlphaFoldDB" id="A0A4R4WTN9"/>
<gene>
    <name evidence="2" type="ORF">E1294_15865</name>
</gene>
<evidence type="ECO:0000256" key="1">
    <source>
        <dbReference type="SAM" id="SignalP"/>
    </source>
</evidence>
<accession>A0A4R4WTN9</accession>
<feature type="chain" id="PRO_5039434090" description="Chitinase" evidence="1">
    <location>
        <begin position="31"/>
        <end position="90"/>
    </location>
</feature>
<protein>
    <recommendedName>
        <fullName evidence="4">Chitinase</fullName>
    </recommendedName>
</protein>
<reference evidence="2 3" key="1">
    <citation type="submission" date="2019-03" db="EMBL/GenBank/DDBJ databases">
        <title>Draft genome sequences of novel Actinobacteria.</title>
        <authorList>
            <person name="Sahin N."/>
            <person name="Ay H."/>
            <person name="Saygin H."/>
        </authorList>
    </citation>
    <scope>NUCLEOTIDE SEQUENCE [LARGE SCALE GENOMIC DNA]</scope>
    <source>
        <strain evidence="2 3">KC712</strain>
    </source>
</reference>
<name>A0A4R4WTN9_9ACTN</name>
<sequence>MFTMRRAVGAFALGLTVAAGAAALTAPAAAAATTGPVKPAGYWDLIRWYPGTTQGGIDCNNAGKQYGGSYRCDLATIGGVRVYELYIWRE</sequence>
<dbReference type="InterPro" id="IPR006311">
    <property type="entry name" value="TAT_signal"/>
</dbReference>
<evidence type="ECO:0008006" key="4">
    <source>
        <dbReference type="Google" id="ProtNLM"/>
    </source>
</evidence>
<keyword evidence="3" id="KW-1185">Reference proteome</keyword>
<comment type="caution">
    <text evidence="2">The sequence shown here is derived from an EMBL/GenBank/DDBJ whole genome shotgun (WGS) entry which is preliminary data.</text>
</comment>
<evidence type="ECO:0000313" key="2">
    <source>
        <dbReference type="EMBL" id="TDD21033.1"/>
    </source>
</evidence>
<feature type="signal peptide" evidence="1">
    <location>
        <begin position="1"/>
        <end position="30"/>
    </location>
</feature>